<reference evidence="1" key="1">
    <citation type="journal article" date="2021" name="Proc. Natl. Acad. Sci. U.S.A.">
        <title>A Catalog of Tens of Thousands of Viruses from Human Metagenomes Reveals Hidden Associations with Chronic Diseases.</title>
        <authorList>
            <person name="Tisza M.J."/>
            <person name="Buck C.B."/>
        </authorList>
    </citation>
    <scope>NUCLEOTIDE SEQUENCE</scope>
    <source>
        <strain evidence="1">CtnMR5</strain>
    </source>
</reference>
<accession>A0A8S5U8V3</accession>
<protein>
    <recommendedName>
        <fullName evidence="2">BIG2 domain-containing protein</fullName>
    </recommendedName>
</protein>
<evidence type="ECO:0008006" key="2">
    <source>
        <dbReference type="Google" id="ProtNLM"/>
    </source>
</evidence>
<name>A0A8S5U8V3_9CAUD</name>
<sequence>MQAFNFGSPNLFVKGIAEVSIRDNQTGNIIGYDRVASEGAITSSINMGEITGGIGNPLLITIPDTTRITGSLTSSAFSLRQRALISGGTLANNGQAPVVETEISPSAGGVLTIPNLATYPPVRPYGQNANDTYAWCSVKEHGATAYSGTNVGIDIATGVVQGTYDTNKKYDIFYTTTLAAAKVLDLPSNFTPSVAHLSYKFNVYAKQSDNSTKNGSITGYLYFIVPNAQFTGDVGISASQTANATTDYSWNALATDENLPATGDFRNCYNSASPYAYYVYVPCGASESDIAGLFVEGGLVSVVEGATKQIPVKYLMKDGTTAQPIYTALTYTPAQTSTATVSASGVVTGGTAGNTTVTIKLTSDETLQTICNVVVTAE</sequence>
<proteinExistence type="predicted"/>
<dbReference type="EMBL" id="BK016039">
    <property type="protein sequence ID" value="DAF90885.1"/>
    <property type="molecule type" value="Genomic_DNA"/>
</dbReference>
<organism evidence="1">
    <name type="scientific">Siphoviridae sp. ctnMR5</name>
    <dbReference type="NCBI Taxonomy" id="2825658"/>
    <lineage>
        <taxon>Viruses</taxon>
        <taxon>Duplodnaviria</taxon>
        <taxon>Heunggongvirae</taxon>
        <taxon>Uroviricota</taxon>
        <taxon>Caudoviricetes</taxon>
    </lineage>
</organism>
<dbReference type="InterPro" id="IPR008964">
    <property type="entry name" value="Invasin/intimin_cell_adhesion"/>
</dbReference>
<dbReference type="Gene3D" id="2.60.40.1080">
    <property type="match status" value="1"/>
</dbReference>
<dbReference type="SUPFAM" id="SSF49373">
    <property type="entry name" value="Invasin/intimin cell-adhesion fragments"/>
    <property type="match status" value="1"/>
</dbReference>
<evidence type="ECO:0000313" key="1">
    <source>
        <dbReference type="EMBL" id="DAF90885.1"/>
    </source>
</evidence>